<evidence type="ECO:0000256" key="1">
    <source>
        <dbReference type="SAM" id="MobiDB-lite"/>
    </source>
</evidence>
<evidence type="ECO:0000313" key="3">
    <source>
        <dbReference type="Proteomes" id="UP001598251"/>
    </source>
</evidence>
<sequence>MSGWGGQKKVAGLEEPEAVPKKRKRRTGSDDKERPLAPVQVTEHKQERVLYVGCEGESTEPDYLDYLVKRFGSGERTGQPFRIVPVYKANGLLPEQVVEAVREHAVTDETWALFDRDEHTQIPQAFEYGAADSTEICFSHPSFDLWLLLHFQAYGGRQSGKSTDVVNKLRGADPAYKRFDKKNDKSIQGSRRKALEGRTKAAITHAKSLVSQCEHGACKASQHRATPVDRTSLDNPDHLPQSPRKWAARSGHALDCKILDRDPSTDVWRLLVSLGIEHDDD</sequence>
<feature type="region of interest" description="Disordered" evidence="1">
    <location>
        <begin position="221"/>
        <end position="246"/>
    </location>
</feature>
<dbReference type="InterPro" id="IPR025591">
    <property type="entry name" value="RloB"/>
</dbReference>
<comment type="caution">
    <text evidence="2">The sequence shown here is derived from an EMBL/GenBank/DDBJ whole genome shotgun (WGS) entry which is preliminary data.</text>
</comment>
<dbReference type="Proteomes" id="UP001598251">
    <property type="component" value="Unassembled WGS sequence"/>
</dbReference>
<accession>A0ABW6E9A5</accession>
<name>A0ABW6E9A5_9ACTN</name>
<feature type="region of interest" description="Disordered" evidence="1">
    <location>
        <begin position="1"/>
        <end position="40"/>
    </location>
</feature>
<reference evidence="2 3" key="1">
    <citation type="submission" date="2024-09" db="EMBL/GenBank/DDBJ databases">
        <title>The Natural Products Discovery Center: Release of the First 8490 Sequenced Strains for Exploring Actinobacteria Biosynthetic Diversity.</title>
        <authorList>
            <person name="Kalkreuter E."/>
            <person name="Kautsar S.A."/>
            <person name="Yang D."/>
            <person name="Bader C.D."/>
            <person name="Teijaro C.N."/>
            <person name="Fluegel L."/>
            <person name="Davis C.M."/>
            <person name="Simpson J.R."/>
            <person name="Lauterbach L."/>
            <person name="Steele A.D."/>
            <person name="Gui C."/>
            <person name="Meng S."/>
            <person name="Li G."/>
            <person name="Viehrig K."/>
            <person name="Ye F."/>
            <person name="Su P."/>
            <person name="Kiefer A.F."/>
            <person name="Nichols A."/>
            <person name="Cepeda A.J."/>
            <person name="Yan W."/>
            <person name="Fan B."/>
            <person name="Jiang Y."/>
            <person name="Adhikari A."/>
            <person name="Zheng C.-J."/>
            <person name="Schuster L."/>
            <person name="Cowan T.M."/>
            <person name="Smanski M.J."/>
            <person name="Chevrette M.G."/>
            <person name="De Carvalho L.P.S."/>
            <person name="Shen B."/>
        </authorList>
    </citation>
    <scope>NUCLEOTIDE SEQUENCE [LARGE SCALE GENOMIC DNA]</scope>
    <source>
        <strain evidence="2 3">NPDC058546</strain>
    </source>
</reference>
<gene>
    <name evidence="2" type="ORF">ACFWSS_02960</name>
</gene>
<organism evidence="2 3">
    <name type="scientific">Streptomyces sindenensis</name>
    <dbReference type="NCBI Taxonomy" id="67363"/>
    <lineage>
        <taxon>Bacteria</taxon>
        <taxon>Bacillati</taxon>
        <taxon>Actinomycetota</taxon>
        <taxon>Actinomycetes</taxon>
        <taxon>Kitasatosporales</taxon>
        <taxon>Streptomycetaceae</taxon>
        <taxon>Streptomyces</taxon>
    </lineage>
</organism>
<protein>
    <submittedName>
        <fullName evidence="2">RloB family protein</fullName>
    </submittedName>
</protein>
<dbReference type="RefSeq" id="WP_382826064.1">
    <property type="nucleotide sequence ID" value="NZ_JBHXLY010000010.1"/>
</dbReference>
<proteinExistence type="predicted"/>
<keyword evidence="3" id="KW-1185">Reference proteome</keyword>
<evidence type="ECO:0000313" key="2">
    <source>
        <dbReference type="EMBL" id="MFD4211858.1"/>
    </source>
</evidence>
<dbReference type="Pfam" id="PF13707">
    <property type="entry name" value="RloB"/>
    <property type="match status" value="1"/>
</dbReference>
<dbReference type="EMBL" id="JBHXOF010000001">
    <property type="protein sequence ID" value="MFD4211858.1"/>
    <property type="molecule type" value="Genomic_DNA"/>
</dbReference>